<dbReference type="InterPro" id="IPR007813">
    <property type="entry name" value="PilN"/>
</dbReference>
<keyword evidence="1" id="KW-0472">Membrane</keyword>
<sequence>MKDINLIPPELKEERQKKKKVALKLFFATFLLGFISLLIALPLAYMNKLYGELKIVNEELNKYRNVSELQQSIKDMSLYLEKKKSIIDKVNKGKIDLAKLSEDVASNLPQDVSITHLKYDNKVLEIEGEALHEGDVAVFMLNLRSINYVEDVKALLIELNEKNVYKYVIQVKVRVVS</sequence>
<dbReference type="Proteomes" id="UP000010146">
    <property type="component" value="Unassembled WGS sequence"/>
</dbReference>
<reference evidence="2 3" key="2">
    <citation type="journal article" date="2015" name="BMC Genomics">
        <title>Analysis of three genomes within the thermophilic bacterial species Caldanaerobacter subterraneus with a focus on carbon monoxide dehydrogenase evolution and hydrolase diversity.</title>
        <authorList>
            <person name="Sant'Anna F.H."/>
            <person name="Lebedinsky A.V."/>
            <person name="Sokolova T.G."/>
            <person name="Robb F.T."/>
            <person name="Gonzalez J.M."/>
        </authorList>
    </citation>
    <scope>NUCLEOTIDE SEQUENCE [LARGE SCALE GENOMIC DNA]</scope>
    <source>
        <strain evidence="2 3">DSM 12653</strain>
    </source>
</reference>
<proteinExistence type="predicted"/>
<evidence type="ECO:0000256" key="1">
    <source>
        <dbReference type="SAM" id="Phobius"/>
    </source>
</evidence>
<name>A0A0F5PN01_9THEO</name>
<evidence type="ECO:0000313" key="3">
    <source>
        <dbReference type="Proteomes" id="UP000010146"/>
    </source>
</evidence>
<reference evidence="3" key="3">
    <citation type="submission" date="2015-02" db="EMBL/GenBank/DDBJ databases">
        <title>Genome analysis of three genomes within the thermophilic hydrogenogenic bacterial species Caldanaerobacter subterraneus.</title>
        <authorList>
            <person name="Sant'Anna F.H."/>
            <person name="Lebedinsky A."/>
            <person name="Sokolova T."/>
            <person name="Robb F.T."/>
            <person name="Gonzalez J.M."/>
        </authorList>
    </citation>
    <scope>NUCLEOTIDE SEQUENCE [LARGE SCALE GENOMIC DNA]</scope>
    <source>
        <strain evidence="3">DSM 12653</strain>
    </source>
</reference>
<feature type="transmembrane region" description="Helical" evidence="1">
    <location>
        <begin position="21"/>
        <end position="45"/>
    </location>
</feature>
<accession>A0A0F5PN01</accession>
<dbReference type="AlphaFoldDB" id="A0A0F5PN01"/>
<gene>
    <name evidence="2" type="ORF">CDSM653_01194</name>
</gene>
<comment type="caution">
    <text evidence="2">The sequence shown here is derived from an EMBL/GenBank/DDBJ whole genome shotgun (WGS) entry which is preliminary data.</text>
</comment>
<protein>
    <recommendedName>
        <fullName evidence="4">Fimbrial protein</fullName>
    </recommendedName>
</protein>
<keyword evidence="1" id="KW-0812">Transmembrane</keyword>
<evidence type="ECO:0008006" key="4">
    <source>
        <dbReference type="Google" id="ProtNLM"/>
    </source>
</evidence>
<dbReference type="InterPro" id="IPR052534">
    <property type="entry name" value="Extracell_DNA_Util/SecSys_Comp"/>
</dbReference>
<dbReference type="EMBL" id="ABXP02000069">
    <property type="protein sequence ID" value="KKC29776.1"/>
    <property type="molecule type" value="Genomic_DNA"/>
</dbReference>
<dbReference type="PANTHER" id="PTHR40278:SF1">
    <property type="entry name" value="DNA UTILIZATION PROTEIN HOFN"/>
    <property type="match status" value="1"/>
</dbReference>
<dbReference type="RefSeq" id="WP_011025590.1">
    <property type="nucleotide sequence ID" value="NZ_ABXP02000069.1"/>
</dbReference>
<dbReference type="PANTHER" id="PTHR40278">
    <property type="entry name" value="DNA UTILIZATION PROTEIN HOFN"/>
    <property type="match status" value="1"/>
</dbReference>
<reference evidence="2 3" key="1">
    <citation type="submission" date="2008-07" db="EMBL/GenBank/DDBJ databases">
        <authorList>
            <person name="Gonzalez J."/>
            <person name="Sokolova T."/>
            <person name="Ferriera S."/>
            <person name="Johnson J."/>
            <person name="Kravitz S."/>
            <person name="Beeson K."/>
            <person name="Sutton G."/>
            <person name="Rogers Y.-H."/>
            <person name="Friedman R."/>
            <person name="Frazier M."/>
            <person name="Venter J.C."/>
        </authorList>
    </citation>
    <scope>NUCLEOTIDE SEQUENCE [LARGE SCALE GENOMIC DNA]</scope>
    <source>
        <strain evidence="2 3">DSM 12653</strain>
    </source>
</reference>
<dbReference type="Pfam" id="PF05137">
    <property type="entry name" value="PilN"/>
    <property type="match status" value="1"/>
</dbReference>
<evidence type="ECO:0000313" key="2">
    <source>
        <dbReference type="EMBL" id="KKC29776.1"/>
    </source>
</evidence>
<organism evidence="2 3">
    <name type="scientific">Caldanaerobacter subterraneus subsp. pacificus DSM 12653</name>
    <dbReference type="NCBI Taxonomy" id="391606"/>
    <lineage>
        <taxon>Bacteria</taxon>
        <taxon>Bacillati</taxon>
        <taxon>Bacillota</taxon>
        <taxon>Clostridia</taxon>
        <taxon>Thermoanaerobacterales</taxon>
        <taxon>Thermoanaerobacteraceae</taxon>
        <taxon>Caldanaerobacter</taxon>
    </lineage>
</organism>
<keyword evidence="1" id="KW-1133">Transmembrane helix</keyword>